<keyword evidence="6" id="KW-1185">Reference proteome</keyword>
<evidence type="ECO:0000256" key="4">
    <source>
        <dbReference type="SAM" id="Phobius"/>
    </source>
</evidence>
<dbReference type="InterPro" id="IPR011701">
    <property type="entry name" value="MFS"/>
</dbReference>
<feature type="transmembrane region" description="Helical" evidence="4">
    <location>
        <begin position="157"/>
        <end position="183"/>
    </location>
</feature>
<dbReference type="AlphaFoldDB" id="A0AAE0SA83"/>
<protein>
    <submittedName>
        <fullName evidence="5">Uncharacterized protein</fullName>
    </submittedName>
</protein>
<dbReference type="Gene3D" id="1.20.1250.20">
    <property type="entry name" value="MFS general substrate transporter like domains"/>
    <property type="match status" value="1"/>
</dbReference>
<reference evidence="5" key="2">
    <citation type="journal article" date="2021" name="Genome Biol. Evol.">
        <title>Developing a high-quality reference genome for a parasitic bivalve with doubly uniparental inheritance (Bivalvia: Unionida).</title>
        <authorList>
            <person name="Smith C.H."/>
        </authorList>
    </citation>
    <scope>NUCLEOTIDE SEQUENCE</scope>
    <source>
        <strain evidence="5">CHS0354</strain>
        <tissue evidence="5">Mantle</tissue>
    </source>
</reference>
<dbReference type="PANTHER" id="PTHR23121:SF9">
    <property type="entry name" value="SODIUM-DEPENDENT GLUCOSE TRANSPORTER 1"/>
    <property type="match status" value="1"/>
</dbReference>
<feature type="transmembrane region" description="Helical" evidence="4">
    <location>
        <begin position="131"/>
        <end position="151"/>
    </location>
</feature>
<dbReference type="SUPFAM" id="SSF103473">
    <property type="entry name" value="MFS general substrate transporter"/>
    <property type="match status" value="1"/>
</dbReference>
<feature type="transmembrane region" description="Helical" evidence="4">
    <location>
        <begin position="102"/>
        <end position="124"/>
    </location>
</feature>
<evidence type="ECO:0000256" key="1">
    <source>
        <dbReference type="ARBA" id="ARBA00022692"/>
    </source>
</evidence>
<dbReference type="Pfam" id="PF07690">
    <property type="entry name" value="MFS_1"/>
    <property type="match status" value="1"/>
</dbReference>
<reference evidence="5" key="1">
    <citation type="journal article" date="2021" name="Genome Biol. Evol.">
        <title>A High-Quality Reference Genome for a Parasitic Bivalve with Doubly Uniparental Inheritance (Bivalvia: Unionida).</title>
        <authorList>
            <person name="Smith C.H."/>
        </authorList>
    </citation>
    <scope>NUCLEOTIDE SEQUENCE</scope>
    <source>
        <strain evidence="5">CHS0354</strain>
    </source>
</reference>
<feature type="transmembrane region" description="Helical" evidence="4">
    <location>
        <begin position="65"/>
        <end position="82"/>
    </location>
</feature>
<comment type="caution">
    <text evidence="5">The sequence shown here is derived from an EMBL/GenBank/DDBJ whole genome shotgun (WGS) entry which is preliminary data.</text>
</comment>
<keyword evidence="2 4" id="KW-1133">Transmembrane helix</keyword>
<gene>
    <name evidence="5" type="ORF">CHS0354_012186</name>
</gene>
<sequence>MSPKDANWNKDAIPAETFQQDDGLSFLNQNEETDDTEVEDNTKDKQIYSGFFDRYRRDGLYRRKLIQTVWICWSFTMLGLHFCQMGPALPDLRLIIQKDLETASWLFVSRTVGYVVGAFVSGYLYDRYNRLLLFSLALAFMGGTNGAVPWFESFHLMIAVIAFHGFFMSAVDTGGFTVVVSIWGAEGRSYVQALTLMFGVGGSLSPLLTELFLAEQRPENVSQNFNSSALNYSTNHEENQRDHVTTQSQL</sequence>
<organism evidence="5 6">
    <name type="scientific">Potamilus streckersoni</name>
    <dbReference type="NCBI Taxonomy" id="2493646"/>
    <lineage>
        <taxon>Eukaryota</taxon>
        <taxon>Metazoa</taxon>
        <taxon>Spiralia</taxon>
        <taxon>Lophotrochozoa</taxon>
        <taxon>Mollusca</taxon>
        <taxon>Bivalvia</taxon>
        <taxon>Autobranchia</taxon>
        <taxon>Heteroconchia</taxon>
        <taxon>Palaeoheterodonta</taxon>
        <taxon>Unionida</taxon>
        <taxon>Unionoidea</taxon>
        <taxon>Unionidae</taxon>
        <taxon>Ambleminae</taxon>
        <taxon>Lampsilini</taxon>
        <taxon>Potamilus</taxon>
    </lineage>
</organism>
<name>A0AAE0SA83_9BIVA</name>
<dbReference type="InterPro" id="IPR036259">
    <property type="entry name" value="MFS_trans_sf"/>
</dbReference>
<proteinExistence type="predicted"/>
<dbReference type="GO" id="GO:0022857">
    <property type="term" value="F:transmembrane transporter activity"/>
    <property type="evidence" value="ECO:0007669"/>
    <property type="project" value="InterPro"/>
</dbReference>
<keyword evidence="1 4" id="KW-0812">Transmembrane</keyword>
<dbReference type="EMBL" id="JAEAOA010000745">
    <property type="protein sequence ID" value="KAK3588129.1"/>
    <property type="molecule type" value="Genomic_DNA"/>
</dbReference>
<evidence type="ECO:0000313" key="5">
    <source>
        <dbReference type="EMBL" id="KAK3588129.1"/>
    </source>
</evidence>
<reference evidence="5" key="3">
    <citation type="submission" date="2023-05" db="EMBL/GenBank/DDBJ databases">
        <authorList>
            <person name="Smith C.H."/>
        </authorList>
    </citation>
    <scope>NUCLEOTIDE SEQUENCE</scope>
    <source>
        <strain evidence="5">CHS0354</strain>
        <tissue evidence="5">Mantle</tissue>
    </source>
</reference>
<evidence type="ECO:0000256" key="3">
    <source>
        <dbReference type="ARBA" id="ARBA00023136"/>
    </source>
</evidence>
<evidence type="ECO:0000256" key="2">
    <source>
        <dbReference type="ARBA" id="ARBA00022989"/>
    </source>
</evidence>
<dbReference type="PANTHER" id="PTHR23121">
    <property type="entry name" value="SODIUM-DEPENDENT GLUCOSE TRANSPORTER 1"/>
    <property type="match status" value="1"/>
</dbReference>
<evidence type="ECO:0000313" key="6">
    <source>
        <dbReference type="Proteomes" id="UP001195483"/>
    </source>
</evidence>
<accession>A0AAE0SA83</accession>
<keyword evidence="3 4" id="KW-0472">Membrane</keyword>
<dbReference type="Proteomes" id="UP001195483">
    <property type="component" value="Unassembled WGS sequence"/>
</dbReference>